<evidence type="ECO:0000313" key="8">
    <source>
        <dbReference type="RefSeq" id="XP_019890605.2"/>
    </source>
</evidence>
<evidence type="ECO:0000256" key="1">
    <source>
        <dbReference type="ARBA" id="ARBA00004651"/>
    </source>
</evidence>
<dbReference type="AlphaFoldDB" id="A0A9J7IF48"/>
<keyword evidence="6" id="KW-0807">Transducer</keyword>
<protein>
    <recommendedName>
        <fullName evidence="6">Gustatory receptor</fullName>
    </recommendedName>
</protein>
<evidence type="ECO:0000256" key="4">
    <source>
        <dbReference type="ARBA" id="ARBA00022989"/>
    </source>
</evidence>
<sequence>MGLTSYWYDQEKGVYERNSVSGTLATAVNIMGAIVLVQVLIDYLEVFENIEQRHRLMVIMSSFKYLQGLLVLNAIVHIWRTDGSYTAIKRQIEKLEEQSRSNFASSKKIDGQFKKLLYFKYSIMAYLYLSVLITSYTVLSRGMNFWTIFRIVLLANVQYLTYLILFQNFQMFWKTCRIYSYIELYISCLAEEAILELPSRNDLKERHLCYKLSWLLQLHSNLGSCLRRLQILCKSQIFQCRYNVNVNDIIAVYYAFLYPEYIKDDVAFLILVVSTNVFNNIDLYLNDNIIDMTSQHFTDLNLALKKFTGVRSYARDLERQCEEFAIYICNRKLNLKLAGALNMDRKSWFSMMSRLVMFSIILIQSHMYIDRQK</sequence>
<keyword evidence="5 6" id="KW-0472">Membrane</keyword>
<comment type="similarity">
    <text evidence="6">Belongs to the insect chemoreceptor superfamily. Gustatory receptor (GR) family.</text>
</comment>
<dbReference type="KEGG" id="mde:109611783"/>
<dbReference type="GO" id="GO:0005886">
    <property type="term" value="C:plasma membrane"/>
    <property type="evidence" value="ECO:0007669"/>
    <property type="project" value="UniProtKB-SubCell"/>
</dbReference>
<keyword evidence="3 6" id="KW-0812">Transmembrane</keyword>
<dbReference type="InterPro" id="IPR013604">
    <property type="entry name" value="7TM_chemorcpt"/>
</dbReference>
<accession>A0A9J7IF48</accession>
<dbReference type="Pfam" id="PF08395">
    <property type="entry name" value="7tm_7"/>
    <property type="match status" value="1"/>
</dbReference>
<feature type="transmembrane region" description="Helical" evidence="6">
    <location>
        <begin position="145"/>
        <end position="165"/>
    </location>
</feature>
<keyword evidence="4 6" id="KW-1133">Transmembrane helix</keyword>
<comment type="subcellular location">
    <subcellularLocation>
        <location evidence="1 6">Cell membrane</location>
        <topology evidence="1 6">Multi-pass membrane protein</topology>
    </subcellularLocation>
</comment>
<dbReference type="GeneID" id="109611783"/>
<evidence type="ECO:0000256" key="5">
    <source>
        <dbReference type="ARBA" id="ARBA00023136"/>
    </source>
</evidence>
<dbReference type="VEuPathDB" id="VectorBase:MDOMA2_004389"/>
<dbReference type="GO" id="GO:0007165">
    <property type="term" value="P:signal transduction"/>
    <property type="evidence" value="ECO:0007669"/>
    <property type="project" value="UniProtKB-KW"/>
</dbReference>
<dbReference type="RefSeq" id="XP_019890605.2">
    <property type="nucleotide sequence ID" value="XM_020035046.2"/>
</dbReference>
<keyword evidence="7" id="KW-1185">Reference proteome</keyword>
<evidence type="ECO:0000313" key="7">
    <source>
        <dbReference type="Proteomes" id="UP001652621"/>
    </source>
</evidence>
<feature type="transmembrane region" description="Helical" evidence="6">
    <location>
        <begin position="20"/>
        <end position="44"/>
    </location>
</feature>
<dbReference type="OrthoDB" id="8043605at2759"/>
<keyword evidence="2 6" id="KW-1003">Cell membrane</keyword>
<feature type="transmembrane region" description="Helical" evidence="6">
    <location>
        <begin position="117"/>
        <end position="139"/>
    </location>
</feature>
<comment type="caution">
    <text evidence="6">Lacks conserved residue(s) required for the propagation of feature annotation.</text>
</comment>
<dbReference type="GO" id="GO:0050909">
    <property type="term" value="P:sensory perception of taste"/>
    <property type="evidence" value="ECO:0007669"/>
    <property type="project" value="InterPro"/>
</dbReference>
<name>A0A9J7IF48_MUSDO</name>
<comment type="function">
    <text evidence="6">Gustatory receptor which mediates acceptance or avoidance behavior, depending on its substrates.</text>
</comment>
<evidence type="ECO:0000256" key="3">
    <source>
        <dbReference type="ARBA" id="ARBA00022692"/>
    </source>
</evidence>
<proteinExistence type="inferred from homology"/>
<reference evidence="8" key="1">
    <citation type="submission" date="2025-08" db="UniProtKB">
        <authorList>
            <consortium name="RefSeq"/>
        </authorList>
    </citation>
    <scope>IDENTIFICATION</scope>
    <source>
        <strain evidence="8">Aabys</strain>
        <tissue evidence="8">Whole body</tissue>
    </source>
</reference>
<organism evidence="7 8">
    <name type="scientific">Musca domestica</name>
    <name type="common">House fly</name>
    <dbReference type="NCBI Taxonomy" id="7370"/>
    <lineage>
        <taxon>Eukaryota</taxon>
        <taxon>Metazoa</taxon>
        <taxon>Ecdysozoa</taxon>
        <taxon>Arthropoda</taxon>
        <taxon>Hexapoda</taxon>
        <taxon>Insecta</taxon>
        <taxon>Pterygota</taxon>
        <taxon>Neoptera</taxon>
        <taxon>Endopterygota</taxon>
        <taxon>Diptera</taxon>
        <taxon>Brachycera</taxon>
        <taxon>Muscomorpha</taxon>
        <taxon>Muscoidea</taxon>
        <taxon>Muscidae</taxon>
        <taxon>Musca</taxon>
    </lineage>
</organism>
<gene>
    <name evidence="8" type="primary">LOC109611783</name>
</gene>
<keyword evidence="6" id="KW-0675">Receptor</keyword>
<feature type="transmembrane region" description="Helical" evidence="6">
    <location>
        <begin position="351"/>
        <end position="369"/>
    </location>
</feature>
<evidence type="ECO:0000256" key="6">
    <source>
        <dbReference type="RuleBase" id="RU363108"/>
    </source>
</evidence>
<evidence type="ECO:0000256" key="2">
    <source>
        <dbReference type="ARBA" id="ARBA00022475"/>
    </source>
</evidence>
<dbReference type="Proteomes" id="UP001652621">
    <property type="component" value="Unplaced"/>
</dbReference>